<comment type="similarity">
    <text evidence="1">Belongs to the aspartate/glutamate racemases family.</text>
</comment>
<evidence type="ECO:0000313" key="4">
    <source>
        <dbReference type="Proteomes" id="UP000230033"/>
    </source>
</evidence>
<evidence type="ECO:0000256" key="2">
    <source>
        <dbReference type="ARBA" id="ARBA00023235"/>
    </source>
</evidence>
<reference evidence="4" key="1">
    <citation type="submission" date="2017-09" db="EMBL/GenBank/DDBJ databases">
        <title>Depth-based differentiation of microbial function through sediment-hosted aquifers and enrichment of novel symbionts in the deep terrestrial subsurface.</title>
        <authorList>
            <person name="Probst A.J."/>
            <person name="Ladd B."/>
            <person name="Jarett J.K."/>
            <person name="Geller-Mcgrath D.E."/>
            <person name="Sieber C.M.K."/>
            <person name="Emerson J.B."/>
            <person name="Anantharaman K."/>
            <person name="Thomas B.C."/>
            <person name="Malmstrom R."/>
            <person name="Stieglmeier M."/>
            <person name="Klingl A."/>
            <person name="Woyke T."/>
            <person name="Ryan C.M."/>
            <person name="Banfield J.F."/>
        </authorList>
    </citation>
    <scope>NUCLEOTIDE SEQUENCE [LARGE SCALE GENOMIC DNA]</scope>
</reference>
<gene>
    <name evidence="3" type="ORF">COT65_01665</name>
</gene>
<dbReference type="Pfam" id="PF01177">
    <property type="entry name" value="Asp_Glu_race"/>
    <property type="match status" value="1"/>
</dbReference>
<keyword evidence="2" id="KW-0413">Isomerase</keyword>
<dbReference type="AlphaFoldDB" id="A0A2H0WMQ3"/>
<dbReference type="PANTHER" id="PTHR21198:SF7">
    <property type="entry name" value="ASPARTATE-GLUTAMATE RACEMASE FAMILY"/>
    <property type="match status" value="1"/>
</dbReference>
<dbReference type="EMBL" id="PEZJ01000020">
    <property type="protein sequence ID" value="PIS13930.1"/>
    <property type="molecule type" value="Genomic_DNA"/>
</dbReference>
<dbReference type="InterPro" id="IPR001920">
    <property type="entry name" value="Asp/Glu_race"/>
</dbReference>
<evidence type="ECO:0000256" key="1">
    <source>
        <dbReference type="ARBA" id="ARBA00007847"/>
    </source>
</evidence>
<organism evidence="3 4">
    <name type="scientific">Candidatus Shapirobacteria bacterium CG09_land_8_20_14_0_10_47_13</name>
    <dbReference type="NCBI Taxonomy" id="1974481"/>
    <lineage>
        <taxon>Bacteria</taxon>
        <taxon>Candidatus Shapironibacteriota</taxon>
    </lineage>
</organism>
<dbReference type="InterPro" id="IPR004380">
    <property type="entry name" value="Asp_race"/>
</dbReference>
<comment type="caution">
    <text evidence="3">The sequence shown here is derived from an EMBL/GenBank/DDBJ whole genome shotgun (WGS) entry which is preliminary data.</text>
</comment>
<dbReference type="InterPro" id="IPR015942">
    <property type="entry name" value="Asp/Glu/hydantoin_racemase"/>
</dbReference>
<protein>
    <recommendedName>
        <fullName evidence="5">Aspartate racemase</fullName>
    </recommendedName>
</protein>
<accession>A0A2H0WMQ3</accession>
<proteinExistence type="inferred from homology"/>
<sequence length="232" mass="26078">MNKKAIGIIGGMGPEASQHFYKLLIYYAQKDYGVVKNGEFPEIYLASIPVQDFINSNKKQKEALKMLKSRVRQMNKLPISFFCLACNTAHLLIDELRKETNKPFVSLLEELPAALLKSKIKKVGLLATPTAIKSEMYQEVMKKKGLEVVVPDDGDQRLLGKIIAETIAGKNYEENGVKVQKIARTLLDRGAEGIIEACTEIPLIFPKQHLVPVFDTLDILAKAVLERYYLLK</sequence>
<dbReference type="SUPFAM" id="SSF53681">
    <property type="entry name" value="Aspartate/glutamate racemase"/>
    <property type="match status" value="2"/>
</dbReference>
<dbReference type="Gene3D" id="3.40.50.1860">
    <property type="match status" value="2"/>
</dbReference>
<evidence type="ECO:0008006" key="5">
    <source>
        <dbReference type="Google" id="ProtNLM"/>
    </source>
</evidence>
<dbReference type="NCBIfam" id="TIGR00035">
    <property type="entry name" value="asp_race"/>
    <property type="match status" value="1"/>
</dbReference>
<dbReference type="PANTHER" id="PTHR21198">
    <property type="entry name" value="GLUTAMATE RACEMASE"/>
    <property type="match status" value="1"/>
</dbReference>
<name>A0A2H0WMQ3_9BACT</name>
<dbReference type="GO" id="GO:0047661">
    <property type="term" value="F:amino-acid racemase activity"/>
    <property type="evidence" value="ECO:0007669"/>
    <property type="project" value="InterPro"/>
</dbReference>
<evidence type="ECO:0000313" key="3">
    <source>
        <dbReference type="EMBL" id="PIS13930.1"/>
    </source>
</evidence>
<dbReference type="Proteomes" id="UP000230033">
    <property type="component" value="Unassembled WGS sequence"/>
</dbReference>